<protein>
    <submittedName>
        <fullName evidence="2">Uncharacterized protein</fullName>
    </submittedName>
</protein>
<keyword evidence="3" id="KW-1185">Reference proteome</keyword>
<sequence length="91" mass="10689">MNTGLMKIIKNLIFRIGFLYSKLQFLIMTIAILGILDFFVYYELAVSMMTLLAPEIAPVILLIFAWLIYKGIKKYIQDTRDTRNKKYSFLI</sequence>
<keyword evidence="1" id="KW-0812">Transmembrane</keyword>
<dbReference type="EMBL" id="JACXZA010000002">
    <property type="protein sequence ID" value="MBD3919354.1"/>
    <property type="molecule type" value="Genomic_DNA"/>
</dbReference>
<feature type="transmembrane region" description="Helical" evidence="1">
    <location>
        <begin position="12"/>
        <end position="42"/>
    </location>
</feature>
<proteinExistence type="predicted"/>
<keyword evidence="1" id="KW-0472">Membrane</keyword>
<evidence type="ECO:0000313" key="3">
    <source>
        <dbReference type="Proteomes" id="UP000609346"/>
    </source>
</evidence>
<comment type="caution">
    <text evidence="2">The sequence shown here is derived from an EMBL/GenBank/DDBJ whole genome shotgun (WGS) entry which is preliminary data.</text>
</comment>
<dbReference type="RefSeq" id="WP_191203606.1">
    <property type="nucleotide sequence ID" value="NZ_JACXZA010000002.1"/>
</dbReference>
<organism evidence="2 3">
    <name type="scientific">Paenibacillus terricola</name>
    <dbReference type="NCBI Taxonomy" id="2763503"/>
    <lineage>
        <taxon>Bacteria</taxon>
        <taxon>Bacillati</taxon>
        <taxon>Bacillota</taxon>
        <taxon>Bacilli</taxon>
        <taxon>Bacillales</taxon>
        <taxon>Paenibacillaceae</taxon>
        <taxon>Paenibacillus</taxon>
    </lineage>
</organism>
<evidence type="ECO:0000313" key="2">
    <source>
        <dbReference type="EMBL" id="MBD3919354.1"/>
    </source>
</evidence>
<accession>A0ABR8MYU2</accession>
<keyword evidence="1" id="KW-1133">Transmembrane helix</keyword>
<gene>
    <name evidence="2" type="ORF">H8B09_11365</name>
</gene>
<name>A0ABR8MYU2_9BACL</name>
<reference evidence="2 3" key="1">
    <citation type="submission" date="2020-09" db="EMBL/GenBank/DDBJ databases">
        <title>Paenibacillus sp. strain PR3 16S rRNA gene Genome sequencing and assembly.</title>
        <authorList>
            <person name="Kim J."/>
        </authorList>
    </citation>
    <scope>NUCLEOTIDE SEQUENCE [LARGE SCALE GENOMIC DNA]</scope>
    <source>
        <strain evidence="2 3">PR3</strain>
    </source>
</reference>
<dbReference type="Proteomes" id="UP000609346">
    <property type="component" value="Unassembled WGS sequence"/>
</dbReference>
<feature type="transmembrane region" description="Helical" evidence="1">
    <location>
        <begin position="48"/>
        <end position="69"/>
    </location>
</feature>
<evidence type="ECO:0000256" key="1">
    <source>
        <dbReference type="SAM" id="Phobius"/>
    </source>
</evidence>